<dbReference type="RefSeq" id="WP_377130560.1">
    <property type="nucleotide sequence ID" value="NZ_JBHUON010000047.1"/>
</dbReference>
<evidence type="ECO:0000259" key="2">
    <source>
        <dbReference type="Pfam" id="PF03050"/>
    </source>
</evidence>
<dbReference type="Pfam" id="PF20042">
    <property type="entry name" value="DUF6444"/>
    <property type="match status" value="1"/>
</dbReference>
<protein>
    <submittedName>
        <fullName evidence="4">IS66 family transposase</fullName>
    </submittedName>
</protein>
<proteinExistence type="predicted"/>
<keyword evidence="5" id="KW-1185">Reference proteome</keyword>
<gene>
    <name evidence="4" type="ORF">ACFSYC_19580</name>
</gene>
<dbReference type="InterPro" id="IPR004291">
    <property type="entry name" value="Transposase_IS66_central"/>
</dbReference>
<dbReference type="InterPro" id="IPR045618">
    <property type="entry name" value="DUF6444"/>
</dbReference>
<dbReference type="PANTHER" id="PTHR33678">
    <property type="entry name" value="BLL1576 PROTEIN"/>
    <property type="match status" value="1"/>
</dbReference>
<comment type="caution">
    <text evidence="4">The sequence shown here is derived from an EMBL/GenBank/DDBJ whole genome shotgun (WGS) entry which is preliminary data.</text>
</comment>
<evidence type="ECO:0000313" key="5">
    <source>
        <dbReference type="Proteomes" id="UP001597601"/>
    </source>
</evidence>
<reference evidence="5" key="1">
    <citation type="journal article" date="2019" name="Int. J. Syst. Evol. Microbiol.">
        <title>The Global Catalogue of Microorganisms (GCM) 10K type strain sequencing project: providing services to taxonomists for standard genome sequencing and annotation.</title>
        <authorList>
            <consortium name="The Broad Institute Genomics Platform"/>
            <consortium name="The Broad Institute Genome Sequencing Center for Infectious Disease"/>
            <person name="Wu L."/>
            <person name="Ma J."/>
        </authorList>
    </citation>
    <scope>NUCLEOTIDE SEQUENCE [LARGE SCALE GENOMIC DNA]</scope>
    <source>
        <strain evidence="5">KCTC 52232</strain>
    </source>
</reference>
<evidence type="ECO:0000313" key="4">
    <source>
        <dbReference type="EMBL" id="MFD2866906.1"/>
    </source>
</evidence>
<dbReference type="EMBL" id="JBHUON010000047">
    <property type="protein sequence ID" value="MFD2866906.1"/>
    <property type="molecule type" value="Genomic_DNA"/>
</dbReference>
<feature type="region of interest" description="Disordered" evidence="1">
    <location>
        <begin position="61"/>
        <end position="99"/>
    </location>
</feature>
<dbReference type="Proteomes" id="UP001597601">
    <property type="component" value="Unassembled WGS sequence"/>
</dbReference>
<organism evidence="4 5">
    <name type="scientific">Mucilaginibacter antarcticus</name>
    <dbReference type="NCBI Taxonomy" id="1855725"/>
    <lineage>
        <taxon>Bacteria</taxon>
        <taxon>Pseudomonadati</taxon>
        <taxon>Bacteroidota</taxon>
        <taxon>Sphingobacteriia</taxon>
        <taxon>Sphingobacteriales</taxon>
        <taxon>Sphingobacteriaceae</taxon>
        <taxon>Mucilaginibacter</taxon>
    </lineage>
</organism>
<sequence>MSKDDIIKALAELNEKQAGQISALLVHAGNLELIIEKQAGQISTLTLRVDDLETELSVYKNRKNSNNSHTPPSVDLGKPKRNQSLREKSGKKAGGQPGHEGSTLAFWAAADEIIIHVPQYCHRCGDDLTQVPAIALSKRQVIDIPKPVAICTEHQIFSKACSCGHITKCEFPINVNANIQYGCHIEALTAYLNVRQYMPFGRIQEFYSKVMGLEISQGGIVGLLQRFTAKALPMYQEIKNRIEKSTCLGTDETGAKINGKTHWFWTWQNNALTFIVQSQSRGYKTIQKTFPEGLPDVVLVHDRWAPHFRCEAVHHQICLAHLFRDLNYIVQVHASDWAGSLKLLLKRAIALNNEAGYDPAGAGSDNMTRCELADSIANLLGHKLPDKDKLAIKLQKKLRKISHYILCFLYYNDVPPDNNGSERAIRNIKVKQKISGGFRSIDGADGFAVLRSVIDTTIKSGNDVFYALSLIANLGAE</sequence>
<accession>A0ABW5XVC2</accession>
<dbReference type="Pfam" id="PF03050">
    <property type="entry name" value="DDE_Tnp_IS66"/>
    <property type="match status" value="1"/>
</dbReference>
<feature type="domain" description="DUF6444" evidence="3">
    <location>
        <begin position="38"/>
        <end position="102"/>
    </location>
</feature>
<evidence type="ECO:0000259" key="3">
    <source>
        <dbReference type="Pfam" id="PF20042"/>
    </source>
</evidence>
<evidence type="ECO:0000256" key="1">
    <source>
        <dbReference type="SAM" id="MobiDB-lite"/>
    </source>
</evidence>
<dbReference type="PANTHER" id="PTHR33678:SF2">
    <property type="match status" value="1"/>
</dbReference>
<feature type="domain" description="Transposase IS66 central" evidence="2">
    <location>
        <begin position="180"/>
        <end position="445"/>
    </location>
</feature>
<name>A0ABW5XVC2_9SPHI</name>
<dbReference type="NCBIfam" id="NF033517">
    <property type="entry name" value="transpos_IS66"/>
    <property type="match status" value="1"/>
</dbReference>
<dbReference type="InterPro" id="IPR052344">
    <property type="entry name" value="Transposase-related"/>
</dbReference>